<accession>A0A0D9UW44</accession>
<dbReference type="InterPro" id="IPR021950">
    <property type="entry name" value="Spt20"/>
</dbReference>
<dbReference type="HOGENOM" id="CLU_009073_0_0_1"/>
<dbReference type="Pfam" id="PF12090">
    <property type="entry name" value="Spt20_SEP"/>
    <property type="match status" value="1"/>
</dbReference>
<feature type="region of interest" description="Disordered" evidence="1">
    <location>
        <begin position="453"/>
        <end position="538"/>
    </location>
</feature>
<dbReference type="eggNOG" id="ENOG502QPW5">
    <property type="taxonomic scope" value="Eukaryota"/>
</dbReference>
<protein>
    <submittedName>
        <fullName evidence="4">Uncharacterized protein</fullName>
    </submittedName>
</protein>
<feature type="compositionally biased region" description="Low complexity" evidence="1">
    <location>
        <begin position="469"/>
        <end position="479"/>
    </location>
</feature>
<evidence type="ECO:0000313" key="4">
    <source>
        <dbReference type="EnsemblPlants" id="LPERR01G01130.1"/>
    </source>
</evidence>
<feature type="region of interest" description="Disordered" evidence="1">
    <location>
        <begin position="323"/>
        <end position="357"/>
    </location>
</feature>
<evidence type="ECO:0000256" key="1">
    <source>
        <dbReference type="SAM" id="MobiDB-lite"/>
    </source>
</evidence>
<sequence>MGVSFRVSRRGRRFYPSPPPPAAAAATADRAAPPTAATPDGDDLEPSFALNLFQDGYSISDPSKGMLLFLVGDDPEKRPYSRASEALFSDIEHGCLPQVILGDMPCKFVNGTIVCEVRDYRPFLSNAGDSSGDDFPVVNRVSLRLGTEHVLKDLASIVNASWTYHNQLIAESTIICALQPRLNLDPTPCLERLQNSVKKIDLGLNKARKQTKATCIDNTSAGPPENCKPKEFITCEGAVVCIENEAQEGLPHGIFNSLSTNCPPSLKIMKARSPARSDPDNAIQYSSTLMNSSASCNKKQSASCTPAPDLLLQSQQAQVATLQPQRETVQPQNRKEHSNLPREIHEHQNCRPSNKYTRLSSENTRCHLLESIRTSNNKGLNLVSPKLQPVRVKLDQTTHSKDMRVQQQKALSEFTANCPHPSLDTTKLCVEKILEEVDSSTIRLKDRNLVSTVDPDNYGVADLRDRRTTSVTTCSSSSREAPSKPPKAAIEPQPTSSKRKGLGDYISLNQEIGSKEKRQKNGNTPCENGSSEEPDVIGSISSQLGISPDIESCIGDPSYSIEPVIEKIPFEVILTSQRHGLSERAANINDLERSWPLPPSNFFLPENTAQIACTQNEIMPYYPTGRIMNTRKIRKLTFHPVQHFCRGVVDECHYTLSLLESEAPDDHQISVETIYGDERIYISTLPTSHHANKLVDQFILLMRRDGYTLCNDLREQYEDAPQQGCLTGKCPKYPWISTPELGYLTGERPQHPWLSSPTARSVVIKGSNNVGCSFHNRPAHVHANAPQQRMQAQQCTTLPSVQTNFCNPHHPGQQHYTSGILDQGGLFANRVLSMDLDQYQAVQQCQGVGLLASGELYQPVQQSQEVVSFANGDQYQAVQQRQGVGLFANGEQYQPVQQRQGVGLFANGDRYQPVEQRQGVGLFAHGEQYQPVQRRQGIGLFPNGDQYQPAQQRQRNGLCANGDQYQPVQQRQGVGLFAKGDPHQPVQQHQGIGLFPNRMLPIDLGQYHQPVQQRQGDGQCSQCRHNTPPGFSQRNITNTSKGSYNQWRQVSTPHGGKVYQWDLPAFDRGFCSCPQLHPVSSGTPLSTLYPVGSPPLSSQSFGSDDGSVTSTPVQLQVPLGYQQYMSHGVW</sequence>
<feature type="domain" description="Spt20-like SEP" evidence="2">
    <location>
        <begin position="45"/>
        <end position="198"/>
    </location>
</feature>
<feature type="region of interest" description="Disordered" evidence="1">
    <location>
        <begin position="1"/>
        <end position="43"/>
    </location>
</feature>
<dbReference type="STRING" id="77586.A0A0D9UW44"/>
<reference evidence="4 5" key="1">
    <citation type="submission" date="2012-08" db="EMBL/GenBank/DDBJ databases">
        <title>Oryza genome evolution.</title>
        <authorList>
            <person name="Wing R.A."/>
        </authorList>
    </citation>
    <scope>NUCLEOTIDE SEQUENCE</scope>
</reference>
<dbReference type="Proteomes" id="UP000032180">
    <property type="component" value="Chromosome 1"/>
</dbReference>
<dbReference type="GO" id="GO:0003712">
    <property type="term" value="F:transcription coregulator activity"/>
    <property type="evidence" value="ECO:0007669"/>
    <property type="project" value="InterPro"/>
</dbReference>
<dbReference type="InterPro" id="IPR046468">
    <property type="entry name" value="Spt20-like_SEP"/>
</dbReference>
<organism evidence="4 5">
    <name type="scientific">Leersia perrieri</name>
    <dbReference type="NCBI Taxonomy" id="77586"/>
    <lineage>
        <taxon>Eukaryota</taxon>
        <taxon>Viridiplantae</taxon>
        <taxon>Streptophyta</taxon>
        <taxon>Embryophyta</taxon>
        <taxon>Tracheophyta</taxon>
        <taxon>Spermatophyta</taxon>
        <taxon>Magnoliopsida</taxon>
        <taxon>Liliopsida</taxon>
        <taxon>Poales</taxon>
        <taxon>Poaceae</taxon>
        <taxon>BOP clade</taxon>
        <taxon>Oryzoideae</taxon>
        <taxon>Oryzeae</taxon>
        <taxon>Oryzinae</taxon>
        <taxon>Leersia</taxon>
    </lineage>
</organism>
<reference evidence="5" key="2">
    <citation type="submission" date="2013-12" db="EMBL/GenBank/DDBJ databases">
        <authorList>
            <person name="Yu Y."/>
            <person name="Lee S."/>
            <person name="de Baynast K."/>
            <person name="Wissotski M."/>
            <person name="Liu L."/>
            <person name="Talag J."/>
            <person name="Goicoechea J."/>
            <person name="Angelova A."/>
            <person name="Jetty R."/>
            <person name="Kudrna D."/>
            <person name="Golser W."/>
            <person name="Rivera L."/>
            <person name="Zhang J."/>
            <person name="Wing R."/>
        </authorList>
    </citation>
    <scope>NUCLEOTIDE SEQUENCE</scope>
</reference>
<dbReference type="AlphaFoldDB" id="A0A0D9UW44"/>
<dbReference type="PANTHER" id="PTHR13526:SF20">
    <property type="entry name" value="OS01G0117800 PROTEIN"/>
    <property type="match status" value="1"/>
</dbReference>
<evidence type="ECO:0000259" key="2">
    <source>
        <dbReference type="Pfam" id="PF12090"/>
    </source>
</evidence>
<evidence type="ECO:0000313" key="5">
    <source>
        <dbReference type="Proteomes" id="UP000032180"/>
    </source>
</evidence>
<dbReference type="InterPro" id="IPR046467">
    <property type="entry name" value="PHL_dom"/>
</dbReference>
<dbReference type="GO" id="GO:0000124">
    <property type="term" value="C:SAGA complex"/>
    <property type="evidence" value="ECO:0007669"/>
    <property type="project" value="InterPro"/>
</dbReference>
<dbReference type="Pfam" id="PF20474">
    <property type="entry name" value="PHL"/>
    <property type="match status" value="1"/>
</dbReference>
<dbReference type="Gramene" id="LPERR01G01130.1">
    <property type="protein sequence ID" value="LPERR01G01130.1"/>
    <property type="gene ID" value="LPERR01G01130"/>
</dbReference>
<dbReference type="GO" id="GO:0006357">
    <property type="term" value="P:regulation of transcription by RNA polymerase II"/>
    <property type="evidence" value="ECO:0007669"/>
    <property type="project" value="TreeGrafter"/>
</dbReference>
<feature type="compositionally biased region" description="Polar residues" evidence="1">
    <location>
        <begin position="323"/>
        <end position="332"/>
    </location>
</feature>
<keyword evidence="5" id="KW-1185">Reference proteome</keyword>
<proteinExistence type="predicted"/>
<feature type="compositionally biased region" description="Low complexity" evidence="1">
    <location>
        <begin position="23"/>
        <end position="39"/>
    </location>
</feature>
<evidence type="ECO:0000259" key="3">
    <source>
        <dbReference type="Pfam" id="PF20474"/>
    </source>
</evidence>
<dbReference type="EnsemblPlants" id="LPERR01G01130.1">
    <property type="protein sequence ID" value="LPERR01G01130.1"/>
    <property type="gene ID" value="LPERR01G01130"/>
</dbReference>
<dbReference type="PANTHER" id="PTHR13526">
    <property type="entry name" value="TRANSCRIPTION FACTOR SPT20 HOMOLOG"/>
    <property type="match status" value="1"/>
</dbReference>
<name>A0A0D9UW44_9ORYZ</name>
<reference evidence="4" key="3">
    <citation type="submission" date="2015-04" db="UniProtKB">
        <authorList>
            <consortium name="EnsemblPlants"/>
        </authorList>
    </citation>
    <scope>IDENTIFICATION</scope>
</reference>
<feature type="compositionally biased region" description="Basic and acidic residues" evidence="1">
    <location>
        <begin position="333"/>
        <end position="349"/>
    </location>
</feature>
<feature type="domain" description="PHL" evidence="3">
    <location>
        <begin position="625"/>
        <end position="712"/>
    </location>
</feature>